<evidence type="ECO:0000313" key="2">
    <source>
        <dbReference type="Proteomes" id="UP000256964"/>
    </source>
</evidence>
<evidence type="ECO:0000313" key="1">
    <source>
        <dbReference type="EMBL" id="RDX46967.1"/>
    </source>
</evidence>
<dbReference type="AlphaFoldDB" id="A0A371D332"/>
<proteinExistence type="predicted"/>
<protein>
    <submittedName>
        <fullName evidence="1">Uncharacterized protein</fullName>
    </submittedName>
</protein>
<gene>
    <name evidence="1" type="ORF">OH76DRAFT_1473148</name>
</gene>
<reference evidence="1 2" key="1">
    <citation type="journal article" date="2018" name="Biotechnol. Biofuels">
        <title>Integrative visual omics of the white-rot fungus Polyporus brumalis exposes the biotechnological potential of its oxidative enzymes for delignifying raw plant biomass.</title>
        <authorList>
            <person name="Miyauchi S."/>
            <person name="Rancon A."/>
            <person name="Drula E."/>
            <person name="Hage H."/>
            <person name="Chaduli D."/>
            <person name="Favel A."/>
            <person name="Grisel S."/>
            <person name="Henrissat B."/>
            <person name="Herpoel-Gimbert I."/>
            <person name="Ruiz-Duenas F.J."/>
            <person name="Chevret D."/>
            <person name="Hainaut M."/>
            <person name="Lin J."/>
            <person name="Wang M."/>
            <person name="Pangilinan J."/>
            <person name="Lipzen A."/>
            <person name="Lesage-Meessen L."/>
            <person name="Navarro D."/>
            <person name="Riley R."/>
            <person name="Grigoriev I.V."/>
            <person name="Zhou S."/>
            <person name="Raouche S."/>
            <person name="Rosso M.N."/>
        </authorList>
    </citation>
    <scope>NUCLEOTIDE SEQUENCE [LARGE SCALE GENOMIC DNA]</scope>
    <source>
        <strain evidence="1 2">BRFM 1820</strain>
    </source>
</reference>
<name>A0A371D332_9APHY</name>
<accession>A0A371D332</accession>
<sequence length="369" mass="41140">MSVCTGAHTTCSDEPIPRDSNSDIIAGDVYSIQESIYAAVFDILRSSDIADRRLYAQCRVAAIRLQTREKATKKIRPCIAMNSHATTRRKADDNAVCLTTSWEKTPLTALPALFRFFSFPILRDCCDNSEHCHSLPAWGIDNAFVFAWEFKSERPFINRWPERQKGDPPEHPCTFGQNALEKIRNVCKAKKAEWAAKCKEDPEYAAWNARACLKHMKTREKELAKAEKAAAGASLHSGRTGYTVDSANTARTGASAASGHTYQSFRSIETNRSGGGADRTNWRDRSEQYPSLATVTKALHDPDGFILSESKPRKPRERDVDLFSVISAASSKFKPWKTPGKDTDKSSVISIASNKYAMLANLRRGSRDH</sequence>
<keyword evidence="2" id="KW-1185">Reference proteome</keyword>
<dbReference type="Proteomes" id="UP000256964">
    <property type="component" value="Unassembled WGS sequence"/>
</dbReference>
<organism evidence="1 2">
    <name type="scientific">Lentinus brumalis</name>
    <dbReference type="NCBI Taxonomy" id="2498619"/>
    <lineage>
        <taxon>Eukaryota</taxon>
        <taxon>Fungi</taxon>
        <taxon>Dikarya</taxon>
        <taxon>Basidiomycota</taxon>
        <taxon>Agaricomycotina</taxon>
        <taxon>Agaricomycetes</taxon>
        <taxon>Polyporales</taxon>
        <taxon>Polyporaceae</taxon>
        <taxon>Lentinus</taxon>
    </lineage>
</organism>
<dbReference type="EMBL" id="KZ857422">
    <property type="protein sequence ID" value="RDX46967.1"/>
    <property type="molecule type" value="Genomic_DNA"/>
</dbReference>
<dbReference type="OrthoDB" id="2757939at2759"/>